<evidence type="ECO:0000256" key="1">
    <source>
        <dbReference type="SAM" id="MobiDB-lite"/>
    </source>
</evidence>
<accession>A0A426ZUJ5</accession>
<feature type="compositionally biased region" description="Basic residues" evidence="1">
    <location>
        <begin position="24"/>
        <end position="37"/>
    </location>
</feature>
<organism evidence="2 3">
    <name type="scientific">Ensete ventricosum</name>
    <name type="common">Abyssinian banana</name>
    <name type="synonym">Musa ensete</name>
    <dbReference type="NCBI Taxonomy" id="4639"/>
    <lineage>
        <taxon>Eukaryota</taxon>
        <taxon>Viridiplantae</taxon>
        <taxon>Streptophyta</taxon>
        <taxon>Embryophyta</taxon>
        <taxon>Tracheophyta</taxon>
        <taxon>Spermatophyta</taxon>
        <taxon>Magnoliopsida</taxon>
        <taxon>Liliopsida</taxon>
        <taxon>Zingiberales</taxon>
        <taxon>Musaceae</taxon>
        <taxon>Ensete</taxon>
    </lineage>
</organism>
<name>A0A426ZUJ5_ENSVE</name>
<proteinExistence type="predicted"/>
<gene>
    <name evidence="2" type="ORF">B296_00039056</name>
</gene>
<dbReference type="EMBL" id="AMZH03004965">
    <property type="protein sequence ID" value="RRT67651.1"/>
    <property type="molecule type" value="Genomic_DNA"/>
</dbReference>
<evidence type="ECO:0000313" key="2">
    <source>
        <dbReference type="EMBL" id="RRT67651.1"/>
    </source>
</evidence>
<evidence type="ECO:0000313" key="3">
    <source>
        <dbReference type="Proteomes" id="UP000287651"/>
    </source>
</evidence>
<sequence length="173" mass="19632">MNSVAFSSGLVGARSGGGTDVRATRGRKRKKNNKRRLLGGISGASGGWRRKYESEAEGFKQGRCDSISRLRWDHEFATLSYLESRECPKRGISRRKSTRAGISWQCKNWHRRESGDTRDAWEKLQREQEDYLKRMEKRGGRIKGTCMEVRRDRDEVAETKGAGRGYCAVVGVA</sequence>
<reference evidence="2 3" key="1">
    <citation type="journal article" date="2014" name="Agronomy (Basel)">
        <title>A Draft Genome Sequence for Ensete ventricosum, the Drought-Tolerant Tree Against Hunger.</title>
        <authorList>
            <person name="Harrison J."/>
            <person name="Moore K.A."/>
            <person name="Paszkiewicz K."/>
            <person name="Jones T."/>
            <person name="Grant M."/>
            <person name="Ambacheew D."/>
            <person name="Muzemil S."/>
            <person name="Studholme D.J."/>
        </authorList>
    </citation>
    <scope>NUCLEOTIDE SEQUENCE [LARGE SCALE GENOMIC DNA]</scope>
</reference>
<feature type="region of interest" description="Disordered" evidence="1">
    <location>
        <begin position="1"/>
        <end position="47"/>
    </location>
</feature>
<protein>
    <submittedName>
        <fullName evidence="2">Uncharacterized protein</fullName>
    </submittedName>
</protein>
<dbReference type="Proteomes" id="UP000287651">
    <property type="component" value="Unassembled WGS sequence"/>
</dbReference>
<dbReference type="AlphaFoldDB" id="A0A426ZUJ5"/>
<comment type="caution">
    <text evidence="2">The sequence shown here is derived from an EMBL/GenBank/DDBJ whole genome shotgun (WGS) entry which is preliminary data.</text>
</comment>